<evidence type="ECO:0000313" key="3">
    <source>
        <dbReference type="Proteomes" id="UP000011750"/>
    </source>
</evidence>
<proteinExistence type="predicted"/>
<keyword evidence="3" id="KW-1185">Reference proteome</keyword>
<feature type="signal peptide" evidence="1">
    <location>
        <begin position="1"/>
        <end position="24"/>
    </location>
</feature>
<dbReference type="HOGENOM" id="CLU_2457957_0_0_1"/>
<evidence type="ECO:0000313" key="2">
    <source>
        <dbReference type="EnsemblPlants" id="Bra019325.1-P"/>
    </source>
</evidence>
<evidence type="ECO:0000256" key="1">
    <source>
        <dbReference type="SAM" id="SignalP"/>
    </source>
</evidence>
<reference evidence="2 3" key="1">
    <citation type="journal article" date="2011" name="Nat. Genet.">
        <title>The genome of the mesopolyploid crop species Brassica rapa.</title>
        <authorList>
            <consortium name="Brassica rapa Genome Sequencing Project Consortium"/>
            <person name="Wang X."/>
            <person name="Wang H."/>
            <person name="Wang J."/>
            <person name="Sun R."/>
            <person name="Wu J."/>
            <person name="Liu S."/>
            <person name="Bai Y."/>
            <person name="Mun J.H."/>
            <person name="Bancroft I."/>
            <person name="Cheng F."/>
            <person name="Huang S."/>
            <person name="Li X."/>
            <person name="Hua W."/>
            <person name="Wang J."/>
            <person name="Wang X."/>
            <person name="Freeling M."/>
            <person name="Pires J.C."/>
            <person name="Paterson A.H."/>
            <person name="Chalhoub B."/>
            <person name="Wang B."/>
            <person name="Hayward A."/>
            <person name="Sharpe A.G."/>
            <person name="Park B.S."/>
            <person name="Weisshaar B."/>
            <person name="Liu B."/>
            <person name="Li B."/>
            <person name="Liu B."/>
            <person name="Tong C."/>
            <person name="Song C."/>
            <person name="Duran C."/>
            <person name="Peng C."/>
            <person name="Geng C."/>
            <person name="Koh C."/>
            <person name="Lin C."/>
            <person name="Edwards D."/>
            <person name="Mu D."/>
            <person name="Shen D."/>
            <person name="Soumpourou E."/>
            <person name="Li F."/>
            <person name="Fraser F."/>
            <person name="Conant G."/>
            <person name="Lassalle G."/>
            <person name="King G.J."/>
            <person name="Bonnema G."/>
            <person name="Tang H."/>
            <person name="Wang H."/>
            <person name="Belcram H."/>
            <person name="Zhou H."/>
            <person name="Hirakawa H."/>
            <person name="Abe H."/>
            <person name="Guo H."/>
            <person name="Wang H."/>
            <person name="Jin H."/>
            <person name="Parkin I.A."/>
            <person name="Batley J."/>
            <person name="Kim J.S."/>
            <person name="Just J."/>
            <person name="Li J."/>
            <person name="Xu J."/>
            <person name="Deng J."/>
            <person name="Kim J.A."/>
            <person name="Li J."/>
            <person name="Yu J."/>
            <person name="Meng J."/>
            <person name="Wang J."/>
            <person name="Min J."/>
            <person name="Poulain J."/>
            <person name="Wang J."/>
            <person name="Hatakeyama K."/>
            <person name="Wu K."/>
            <person name="Wang L."/>
            <person name="Fang L."/>
            <person name="Trick M."/>
            <person name="Links M.G."/>
            <person name="Zhao M."/>
            <person name="Jin M."/>
            <person name="Ramchiary N."/>
            <person name="Drou N."/>
            <person name="Berkman P.J."/>
            <person name="Cai Q."/>
            <person name="Huang Q."/>
            <person name="Li R."/>
            <person name="Tabata S."/>
            <person name="Cheng S."/>
            <person name="Zhang S."/>
            <person name="Zhang S."/>
            <person name="Huang S."/>
            <person name="Sato S."/>
            <person name="Sun S."/>
            <person name="Kwon S.J."/>
            <person name="Choi S.R."/>
            <person name="Lee T.H."/>
            <person name="Fan W."/>
            <person name="Zhao X."/>
            <person name="Tan X."/>
            <person name="Xu X."/>
            <person name="Wang Y."/>
            <person name="Qiu Y."/>
            <person name="Yin Y."/>
            <person name="Li Y."/>
            <person name="Du Y."/>
            <person name="Liao Y."/>
            <person name="Lim Y."/>
            <person name="Narusaka Y."/>
            <person name="Wang Y."/>
            <person name="Wang Z."/>
            <person name="Li Z."/>
            <person name="Wang Z."/>
            <person name="Xiong Z."/>
            <person name="Zhang Z."/>
        </authorList>
    </citation>
    <scope>NUCLEOTIDE SEQUENCE [LARGE SCALE GENOMIC DNA]</scope>
    <source>
        <strain evidence="2 3">cv. Chiifu-401-42</strain>
    </source>
</reference>
<dbReference type="InParanoid" id="M4DS32"/>
<dbReference type="EnsemblPlants" id="Bra019325.1">
    <property type="protein sequence ID" value="Bra019325.1-P"/>
    <property type="gene ID" value="Bra019325"/>
</dbReference>
<organism evidence="2 3">
    <name type="scientific">Brassica campestris</name>
    <name type="common">Field mustard</name>
    <dbReference type="NCBI Taxonomy" id="3711"/>
    <lineage>
        <taxon>Eukaryota</taxon>
        <taxon>Viridiplantae</taxon>
        <taxon>Streptophyta</taxon>
        <taxon>Embryophyta</taxon>
        <taxon>Tracheophyta</taxon>
        <taxon>Spermatophyta</taxon>
        <taxon>Magnoliopsida</taxon>
        <taxon>eudicotyledons</taxon>
        <taxon>Gunneridae</taxon>
        <taxon>Pentapetalae</taxon>
        <taxon>rosids</taxon>
        <taxon>malvids</taxon>
        <taxon>Brassicales</taxon>
        <taxon>Brassicaceae</taxon>
        <taxon>Brassiceae</taxon>
        <taxon>Brassica</taxon>
    </lineage>
</organism>
<dbReference type="OMA" id="HAYLFNI"/>
<reference evidence="2 3" key="2">
    <citation type="journal article" date="2018" name="Hortic Res">
        <title>Improved Brassica rapa reference genome by single-molecule sequencing and chromosome conformation capture technologies.</title>
        <authorList>
            <person name="Zhang L."/>
            <person name="Cai X."/>
            <person name="Wu J."/>
            <person name="Liu M."/>
            <person name="Grob S."/>
            <person name="Cheng F."/>
            <person name="Liang J."/>
            <person name="Cai C."/>
            <person name="Liu Z."/>
            <person name="Liu B."/>
            <person name="Wang F."/>
            <person name="Li S."/>
            <person name="Liu F."/>
            <person name="Li X."/>
            <person name="Cheng L."/>
            <person name="Yang W."/>
            <person name="Li M.H."/>
            <person name="Grossniklaus U."/>
            <person name="Zheng H."/>
            <person name="Wang X."/>
        </authorList>
    </citation>
    <scope>NUCLEOTIDE SEQUENCE [LARGE SCALE GENOMIC DNA]</scope>
    <source>
        <strain evidence="2 3">cv. Chiifu-401-42</strain>
    </source>
</reference>
<dbReference type="Gramene" id="Bra019325.1">
    <property type="protein sequence ID" value="Bra019325.1-P"/>
    <property type="gene ID" value="Bra019325"/>
</dbReference>
<name>M4DS32_BRACM</name>
<dbReference type="AlphaFoldDB" id="M4DS32"/>
<accession>M4DS32</accession>
<keyword evidence="1" id="KW-0732">Signal</keyword>
<protein>
    <submittedName>
        <fullName evidence="2">Uncharacterized protein</fullName>
    </submittedName>
</protein>
<dbReference type="Proteomes" id="UP000011750">
    <property type="component" value="Chromosome A03"/>
</dbReference>
<reference evidence="2" key="3">
    <citation type="submission" date="2023-03" db="UniProtKB">
        <authorList>
            <consortium name="EnsemblPlants"/>
        </authorList>
    </citation>
    <scope>IDENTIFICATION</scope>
    <source>
        <strain evidence="2">cv. Chiifu-401-42</strain>
    </source>
</reference>
<sequence length="89" mass="10028">MSAYTSLNCILLLTFFTASLGASAQLQYPTYVAYNCSNRYRTSPNHAYLFNIRSLLTSFTNIPASLFSEGYHSVVRGQNASMEKKETQR</sequence>
<feature type="chain" id="PRO_5004051197" evidence="1">
    <location>
        <begin position="25"/>
        <end position="89"/>
    </location>
</feature>